<name>A0ABS5VRX7_9BACT</name>
<reference evidence="1 2" key="1">
    <citation type="submission" date="2021-05" db="EMBL/GenBank/DDBJ databases">
        <title>A Polyphasic approach of four new species of the genus Ohtaekwangia: Ohtaekwangia histidinii sp. nov., Ohtaekwangia cretensis sp. nov., Ohtaekwangia indiensis sp. nov., Ohtaekwangia reichenbachii sp. nov. from diverse environment.</title>
        <authorList>
            <person name="Octaviana S."/>
        </authorList>
    </citation>
    <scope>NUCLEOTIDE SEQUENCE [LARGE SCALE GENOMIC DNA]</scope>
    <source>
        <strain evidence="1 2">PWU20</strain>
    </source>
</reference>
<evidence type="ECO:0000313" key="1">
    <source>
        <dbReference type="EMBL" id="MBT1703604.1"/>
    </source>
</evidence>
<dbReference type="EMBL" id="JAHESD010000017">
    <property type="protein sequence ID" value="MBT1703604.1"/>
    <property type="molecule type" value="Genomic_DNA"/>
</dbReference>
<evidence type="ECO:0000313" key="2">
    <source>
        <dbReference type="Proteomes" id="UP000772618"/>
    </source>
</evidence>
<proteinExistence type="predicted"/>
<comment type="caution">
    <text evidence="1">The sequence shown here is derived from an EMBL/GenBank/DDBJ whole genome shotgun (WGS) entry which is preliminary data.</text>
</comment>
<dbReference type="Proteomes" id="UP000772618">
    <property type="component" value="Unassembled WGS sequence"/>
</dbReference>
<gene>
    <name evidence="1" type="ORF">KK060_09960</name>
</gene>
<evidence type="ECO:0008006" key="3">
    <source>
        <dbReference type="Google" id="ProtNLM"/>
    </source>
</evidence>
<sequence length="191" mass="21975">MKKVLTLFLFFSTVIIGVAQDQGIGLRLGDPLGVTYKKYFGDTRAIEFGLGSTGFGSHRSYYRNSFDSRSKYDDYRYRSHRVESTVYLQARYLLHYGIDVQGLEGKWDWYWGVGGMLKVAKVRYRFFDDVPPFEDTDTRTDIDFGPEGIIGMEYTFQDVPISVFGEISLLLEIVDRVTLRPFGGVGVRYNF</sequence>
<accession>A0ABS5VRX7</accession>
<organism evidence="1 2">
    <name type="scientific">Chryseosolibacter indicus</name>
    <dbReference type="NCBI Taxonomy" id="2782351"/>
    <lineage>
        <taxon>Bacteria</taxon>
        <taxon>Pseudomonadati</taxon>
        <taxon>Bacteroidota</taxon>
        <taxon>Cytophagia</taxon>
        <taxon>Cytophagales</taxon>
        <taxon>Chryseotaleaceae</taxon>
        <taxon>Chryseosolibacter</taxon>
    </lineage>
</organism>
<protein>
    <recommendedName>
        <fullName evidence="3">Outer membrane protein beta-barrel domain-containing protein</fullName>
    </recommendedName>
</protein>
<keyword evidence="2" id="KW-1185">Reference proteome</keyword>
<dbReference type="RefSeq" id="WP_254153567.1">
    <property type="nucleotide sequence ID" value="NZ_JAHESD010000017.1"/>
</dbReference>